<keyword evidence="2" id="KW-0472">Membrane</keyword>
<name>A0A504WXB7_LEIDO</name>
<keyword evidence="2" id="KW-1133">Transmembrane helix</keyword>
<dbReference type="VEuPathDB" id="TriTrypDB:LdCL_310035500"/>
<dbReference type="EMBL" id="RHLD01000005">
    <property type="protein sequence ID" value="TPP41352.1"/>
    <property type="molecule type" value="Genomic_DNA"/>
</dbReference>
<sequence>MRPGIWSSKATTSARTRGERSHSAPGTTGKVSEANDGSDDGGHQGAAEVMTTKYSAMSTLQEILSYRVEGSPLPLIVAAAGPRARLAGEQVAVLLLPGAATSLHGDAATGLRTTPATQLRRTVAPSTSHKTPAFTCSSDPLSGLAASVVDDSHLHYCRVVRGSSLEGVTAAMCEAARWYGRPATSTPADPALEASYHLANEDDGEEAGSAVSSGRLKNGHIDVFVPSGLPSAAHYQSLCVPLCLEVVAPRLILPAATARHTCADGAASIPADPADAQLQDTAAEFVPLVDQLWRLRRYALVELLIEGYPLMVTEWILSPELRRPADAQRTAENQTYATEAKGTEIARVRWALRCMCVLRCLGKATQASVVTAGEAATAAGRAAHWGIPSAASAVPGRGLRPAFPAAAAGVALSLSLTAVRPHLRLLDLSNTTTLSSLDGIEVLVALEKIELIRCSQLHSLSPLETASSLNDTVASQSCVLDLSGVVQKITVRVFDGLRESRSLARLGMRYGDAPLLKARSLVSSLTVLHAFSTTLTSVVALQHCTALEVADVSACAPLADLGTLDLAPCLREVDAAGSGVLHVSGLSRSCSLERSVLSASASICANSALTGAGAQQLEGLARAPSLNLLDISFCRQPPSFISLLDLPRLRYLCISGCTAAQRQTEEVMAVVAALTIAFGILLGASAVLLVFVRTCPLLCCRRSSQADQEEDDNLAETREMKSENYGTSQWSSEYGKPERQVKSFSNQFHKDGLLSAHDHRNANPLALPSAHSPKRAPPPVAGDPAHVNNFNNRPYVHNGIVPWTGRPPVLRGPQPACMIPTITKEGKVIPREQRVLPGLGLSKEFVRSKVLRRLRGAKSAEEEQAAAVAAMKDQPAVQWFHHLVYFTALGRSPEISSLDESDADETPRAAPATPGVPPTATQRANTRLPAPQGVYDAQYYPSAHSQMTGNSSAMMVCPPLYIVDHPVQPAYGMGGGGGAMLRSLAPGGQVVSRATAGGGSSTSFPYPSQQAPSPQMQPYQQQLSLLPKQTILSQASRRSNPYA</sequence>
<dbReference type="Proteomes" id="UP000318821">
    <property type="component" value="Unassembled WGS sequence"/>
</dbReference>
<dbReference type="VEuPathDB" id="TriTrypDB:LDHU3_31.4860"/>
<feature type="compositionally biased region" description="Low complexity" evidence="1">
    <location>
        <begin position="908"/>
        <end position="921"/>
    </location>
</feature>
<dbReference type="AlphaFoldDB" id="A0A504WXB7"/>
<organism evidence="3 4">
    <name type="scientific">Leishmania donovani</name>
    <dbReference type="NCBI Taxonomy" id="5661"/>
    <lineage>
        <taxon>Eukaryota</taxon>
        <taxon>Discoba</taxon>
        <taxon>Euglenozoa</taxon>
        <taxon>Kinetoplastea</taxon>
        <taxon>Metakinetoplastina</taxon>
        <taxon>Trypanosomatida</taxon>
        <taxon>Trypanosomatidae</taxon>
        <taxon>Leishmaniinae</taxon>
        <taxon>Leishmania</taxon>
    </lineage>
</organism>
<proteinExistence type="predicted"/>
<feature type="region of interest" description="Disordered" evidence="1">
    <location>
        <begin position="896"/>
        <end position="930"/>
    </location>
</feature>
<feature type="compositionally biased region" description="Polar residues" evidence="1">
    <location>
        <begin position="1030"/>
        <end position="1043"/>
    </location>
</feature>
<dbReference type="VEuPathDB" id="TriTrypDB:LDHU3_31.4870"/>
<keyword evidence="2" id="KW-0812">Transmembrane</keyword>
<dbReference type="VEuPathDB" id="TriTrypDB:LdCL_310035700"/>
<dbReference type="SUPFAM" id="SSF52058">
    <property type="entry name" value="L domain-like"/>
    <property type="match status" value="1"/>
</dbReference>
<feature type="region of interest" description="Disordered" evidence="1">
    <location>
        <begin position="708"/>
        <end position="736"/>
    </location>
</feature>
<feature type="transmembrane region" description="Helical" evidence="2">
    <location>
        <begin position="667"/>
        <end position="692"/>
    </location>
</feature>
<evidence type="ECO:0000256" key="2">
    <source>
        <dbReference type="SAM" id="Phobius"/>
    </source>
</evidence>
<evidence type="ECO:0000313" key="3">
    <source>
        <dbReference type="EMBL" id="TPP41352.1"/>
    </source>
</evidence>
<reference evidence="4" key="1">
    <citation type="submission" date="2019-02" db="EMBL/GenBank/DDBJ databases">
        <title>FDA dAtabase for Regulatory Grade micrObial Sequences (FDA-ARGOS): Supporting development and validation of Infectious Disease Dx tests.</title>
        <authorList>
            <person name="Duncan R."/>
            <person name="Fisher C."/>
            <person name="Tallon L."/>
            <person name="Sadzewicz L."/>
            <person name="Sengamalay N."/>
            <person name="Ott S."/>
            <person name="Godinez A."/>
            <person name="Nagaraj S."/>
            <person name="Vavikolanu K."/>
            <person name="Vyas G."/>
            <person name="Nadendla S."/>
            <person name="Aluvathingal J."/>
            <person name="Sichtig H."/>
        </authorList>
    </citation>
    <scope>NUCLEOTIDE SEQUENCE [LARGE SCALE GENOMIC DNA]</scope>
    <source>
        <strain evidence="4">FDAARGOS_360</strain>
    </source>
</reference>
<feature type="compositionally biased region" description="Low complexity" evidence="1">
    <location>
        <begin position="1001"/>
        <end position="1029"/>
    </location>
</feature>
<feature type="region of interest" description="Disordered" evidence="1">
    <location>
        <begin position="1"/>
        <end position="45"/>
    </location>
</feature>
<accession>A0A504WXB7</accession>
<dbReference type="VEuPathDB" id="TriTrypDB:LdBPK_312760.1"/>
<protein>
    <submittedName>
        <fullName evidence="3">Uncharacterized protein</fullName>
    </submittedName>
</protein>
<dbReference type="InterPro" id="IPR032675">
    <property type="entry name" value="LRR_dom_sf"/>
</dbReference>
<gene>
    <name evidence="3" type="ORF">CGC20_2810</name>
</gene>
<dbReference type="Gene3D" id="3.80.10.10">
    <property type="entry name" value="Ribonuclease Inhibitor"/>
    <property type="match status" value="1"/>
</dbReference>
<comment type="caution">
    <text evidence="3">The sequence shown here is derived from an EMBL/GenBank/DDBJ whole genome shotgun (WGS) entry which is preliminary data.</text>
</comment>
<dbReference type="VEuPathDB" id="TriTrypDB:LdBPK_312750.1"/>
<evidence type="ECO:0000256" key="1">
    <source>
        <dbReference type="SAM" id="MobiDB-lite"/>
    </source>
</evidence>
<evidence type="ECO:0000313" key="4">
    <source>
        <dbReference type="Proteomes" id="UP000318821"/>
    </source>
</evidence>
<feature type="region of interest" description="Disordered" evidence="1">
    <location>
        <begin position="759"/>
        <end position="780"/>
    </location>
</feature>
<feature type="region of interest" description="Disordered" evidence="1">
    <location>
        <begin position="991"/>
        <end position="1043"/>
    </location>
</feature>